<name>A0A934T0Z7_9BURK</name>
<comment type="caution">
    <text evidence="1">The sequence shown here is derived from an EMBL/GenBank/DDBJ whole genome shotgun (WGS) entry which is preliminary data.</text>
</comment>
<evidence type="ECO:0000313" key="2">
    <source>
        <dbReference type="Proteomes" id="UP000622890"/>
    </source>
</evidence>
<keyword evidence="2" id="KW-1185">Reference proteome</keyword>
<evidence type="ECO:0000313" key="1">
    <source>
        <dbReference type="EMBL" id="MBK4739040.1"/>
    </source>
</evidence>
<reference evidence="1" key="1">
    <citation type="submission" date="2021-01" db="EMBL/GenBank/DDBJ databases">
        <title>Genome sequence of strain Noviherbaspirillum sp. DKR-6.</title>
        <authorList>
            <person name="Chaudhary D.K."/>
        </authorList>
    </citation>
    <scope>NUCLEOTIDE SEQUENCE</scope>
    <source>
        <strain evidence="1">DKR-6</strain>
    </source>
</reference>
<gene>
    <name evidence="1" type="ORF">JJB74_30930</name>
</gene>
<dbReference type="PANTHER" id="PTHR12526:SF630">
    <property type="entry name" value="GLYCOSYLTRANSFERASE"/>
    <property type="match status" value="1"/>
</dbReference>
<dbReference type="PANTHER" id="PTHR12526">
    <property type="entry name" value="GLYCOSYLTRANSFERASE"/>
    <property type="match status" value="1"/>
</dbReference>
<protein>
    <submittedName>
        <fullName evidence="1">Glycosyltransferase</fullName>
    </submittedName>
</protein>
<dbReference type="Pfam" id="PF13692">
    <property type="entry name" value="Glyco_trans_1_4"/>
    <property type="match status" value="1"/>
</dbReference>
<dbReference type="AlphaFoldDB" id="A0A934T0Z7"/>
<organism evidence="1 2">
    <name type="scientific">Noviherbaspirillum pedocola</name>
    <dbReference type="NCBI Taxonomy" id="2801341"/>
    <lineage>
        <taxon>Bacteria</taxon>
        <taxon>Pseudomonadati</taxon>
        <taxon>Pseudomonadota</taxon>
        <taxon>Betaproteobacteria</taxon>
        <taxon>Burkholderiales</taxon>
        <taxon>Oxalobacteraceae</taxon>
        <taxon>Noviherbaspirillum</taxon>
    </lineage>
</organism>
<sequence>MKPSIRSANKKVSTNKPSTIADSWYAEALADGRNGSLNVGPATPGVMSVDALLHERYPRASRIAQRSALLRGLLWFVAANRVQRIVCTMHARGVVILLLLEALFYARGRVCLVEFIRPAPSGVKERIKELLYQVFFRLVLPRAVQGVQVMTAWEVDAYARRYGLPASMFRFIAFPMMLAPSCLPPGVSQPKPRVLSSGRAACDWATLLAAAHGADWELTVICSEEDRPHVDRLNRDGQALVLSEISTAMHERLLRESDVFALVLKEQHASSGQVRLGRAIEAGIPVVATSVRGLQGYLEDGVTGIAVPVGDAAALGTAIDALLAQPEARECLRQRAFEAMRPRTLRRYMEEIRAFCLPGSDIGAWRTAEGGLQATR</sequence>
<dbReference type="Gene3D" id="3.40.50.2000">
    <property type="entry name" value="Glycogen Phosphorylase B"/>
    <property type="match status" value="1"/>
</dbReference>
<accession>A0A934T0Z7</accession>
<dbReference type="Proteomes" id="UP000622890">
    <property type="component" value="Unassembled WGS sequence"/>
</dbReference>
<dbReference type="SUPFAM" id="SSF53756">
    <property type="entry name" value="UDP-Glycosyltransferase/glycogen phosphorylase"/>
    <property type="match status" value="1"/>
</dbReference>
<proteinExistence type="predicted"/>
<dbReference type="EMBL" id="JAEPBG010000035">
    <property type="protein sequence ID" value="MBK4739040.1"/>
    <property type="molecule type" value="Genomic_DNA"/>
</dbReference>
<dbReference type="RefSeq" id="WP_200598410.1">
    <property type="nucleotide sequence ID" value="NZ_JAEPBG010000035.1"/>
</dbReference>